<accession>A0AA37VD44</accession>
<dbReference type="EMBL" id="BRXS01000010">
    <property type="protein sequence ID" value="GLC28438.1"/>
    <property type="molecule type" value="Genomic_DNA"/>
</dbReference>
<dbReference type="InterPro" id="IPR010827">
    <property type="entry name" value="BamA/TamA_POTRA"/>
</dbReference>
<evidence type="ECO:0000313" key="10">
    <source>
        <dbReference type="Proteomes" id="UP001161325"/>
    </source>
</evidence>
<feature type="domain" description="POTRA" evidence="8">
    <location>
        <begin position="45"/>
        <end position="132"/>
    </location>
</feature>
<dbReference type="AlphaFoldDB" id="A0AA37VD44"/>
<dbReference type="InterPro" id="IPR000184">
    <property type="entry name" value="Bac_surfAg_D15"/>
</dbReference>
<keyword evidence="4" id="KW-0472">Membrane</keyword>
<evidence type="ECO:0000256" key="1">
    <source>
        <dbReference type="ARBA" id="ARBA00004370"/>
    </source>
</evidence>
<evidence type="ECO:0000256" key="2">
    <source>
        <dbReference type="ARBA" id="ARBA00022692"/>
    </source>
</evidence>
<name>A0AA37VD44_9BACT</name>
<dbReference type="RefSeq" id="WP_284352836.1">
    <property type="nucleotide sequence ID" value="NZ_BRXS01000010.1"/>
</dbReference>
<dbReference type="InterPro" id="IPR039910">
    <property type="entry name" value="D15-like"/>
</dbReference>
<evidence type="ECO:0000256" key="6">
    <source>
        <dbReference type="SAM" id="SignalP"/>
    </source>
</evidence>
<evidence type="ECO:0000259" key="8">
    <source>
        <dbReference type="Pfam" id="PF07244"/>
    </source>
</evidence>
<keyword evidence="5" id="KW-0998">Cell outer membrane</keyword>
<feature type="signal peptide" evidence="6">
    <location>
        <begin position="1"/>
        <end position="33"/>
    </location>
</feature>
<dbReference type="PANTHER" id="PTHR12815:SF47">
    <property type="entry name" value="TRANSLOCATION AND ASSEMBLY MODULE SUBUNIT TAMA"/>
    <property type="match status" value="1"/>
</dbReference>
<dbReference type="Pfam" id="PF01103">
    <property type="entry name" value="Omp85"/>
    <property type="match status" value="1"/>
</dbReference>
<dbReference type="Gene3D" id="2.40.160.50">
    <property type="entry name" value="membrane protein fhac: a member of the omp85/tpsb transporter family"/>
    <property type="match status" value="1"/>
</dbReference>
<keyword evidence="2" id="KW-0812">Transmembrane</keyword>
<evidence type="ECO:0000259" key="7">
    <source>
        <dbReference type="Pfam" id="PF01103"/>
    </source>
</evidence>
<evidence type="ECO:0000256" key="3">
    <source>
        <dbReference type="ARBA" id="ARBA00022729"/>
    </source>
</evidence>
<evidence type="ECO:0000313" key="9">
    <source>
        <dbReference type="EMBL" id="GLC28438.1"/>
    </source>
</evidence>
<protein>
    <submittedName>
        <fullName evidence="9">Outer membrane protein assembly factor BamA</fullName>
    </submittedName>
</protein>
<sequence length="754" mass="82204">MSVVRTARLLTRRLARLAVACLLGAAAAPAVHAQDVACEAGDREVRALRFEGNRAFSDVELGLVVVTTPSSVVSRLRIVGTRRCLDPDEFPRDLLRLQAYYRRRGYPKAEVDTTVRAVAPNAVAVTFRITEGAPLRLESLTIAGLDSVRDGARLARDFPLRRGGVFDRNLLEAGRDSIIARLRDTGYPAADALPEWTTDLATMTATATLRFVPGPFTRLGRITVQADTTGGRLPRIPEPVVRRTLGLRTGDPFSAADIVEAQRTLYQTDAYRRVEIRVDTAAGVPDSVANLIVTVTEGDLRAARVSAGWATLDCFRTQGDLTSYYFLPRAQRLELTGRVSRIGIGDPLDGAEDLCPQAKNDLYSDKLNYYLGATIRQPRLFRLRRVPSLTLFTSRQSEYNAFRRTTSVGALFSVASRAGSRLPSTFTYQLELGSTEANAAVFCAVFSACDRDAREFLARRVPLGALGYSLVRDRTNDPLNPTSGTQQRLSLRHSSAFTGSDRSQRFSKATLDATWYQRLGGAGSGSLLIAHVQGGALFGGAPPQERLFAGGPTTVRGFRQNELGPVVYLVQRFDTLTAPVTGEVTYFADPAEVPVERTIPVGGNSLVVGNLEAQLRSPVLPQLLSLALFTDAGAVWDRKVRTADIQGRLRFTPGAGVRIRSPFGAIRVDLGYNPYDPIGGAAYYVTEPRDRANGTSQQELYCVAPPNQLLVRPTRPGDAYPVQEPGSCPADFRPRAPSGFLKRLNPSIWIGQAF</sequence>
<feature type="domain" description="Bacterial surface antigen (D15)" evidence="7">
    <location>
        <begin position="367"/>
        <end position="672"/>
    </location>
</feature>
<comment type="subcellular location">
    <subcellularLocation>
        <location evidence="1">Membrane</location>
    </subcellularLocation>
</comment>
<keyword evidence="3 6" id="KW-0732">Signal</keyword>
<gene>
    <name evidence="9" type="primary">bamA</name>
    <name evidence="9" type="ORF">rosag_49510</name>
</gene>
<feature type="chain" id="PRO_5041388344" evidence="6">
    <location>
        <begin position="34"/>
        <end position="754"/>
    </location>
</feature>
<evidence type="ECO:0000256" key="4">
    <source>
        <dbReference type="ARBA" id="ARBA00023136"/>
    </source>
</evidence>
<reference evidence="9" key="1">
    <citation type="submission" date="2022-08" db="EMBL/GenBank/DDBJ databases">
        <title>Draft genome sequencing of Roseisolibacter agri AW1220.</title>
        <authorList>
            <person name="Tobiishi Y."/>
            <person name="Tonouchi A."/>
        </authorList>
    </citation>
    <scope>NUCLEOTIDE SEQUENCE</scope>
    <source>
        <strain evidence="9">AW1220</strain>
    </source>
</reference>
<dbReference type="Proteomes" id="UP001161325">
    <property type="component" value="Unassembled WGS sequence"/>
</dbReference>
<proteinExistence type="predicted"/>
<evidence type="ECO:0000256" key="5">
    <source>
        <dbReference type="ARBA" id="ARBA00023237"/>
    </source>
</evidence>
<organism evidence="9 10">
    <name type="scientific">Roseisolibacter agri</name>
    <dbReference type="NCBI Taxonomy" id="2014610"/>
    <lineage>
        <taxon>Bacteria</taxon>
        <taxon>Pseudomonadati</taxon>
        <taxon>Gemmatimonadota</taxon>
        <taxon>Gemmatimonadia</taxon>
        <taxon>Gemmatimonadales</taxon>
        <taxon>Gemmatimonadaceae</taxon>
        <taxon>Roseisolibacter</taxon>
    </lineage>
</organism>
<dbReference type="Pfam" id="PF07244">
    <property type="entry name" value="POTRA"/>
    <property type="match status" value="1"/>
</dbReference>
<dbReference type="Gene3D" id="3.10.20.310">
    <property type="entry name" value="membrane protein fhac"/>
    <property type="match status" value="2"/>
</dbReference>
<comment type="caution">
    <text evidence="9">The sequence shown here is derived from an EMBL/GenBank/DDBJ whole genome shotgun (WGS) entry which is preliminary data.</text>
</comment>
<keyword evidence="10" id="KW-1185">Reference proteome</keyword>
<dbReference type="GO" id="GO:0019867">
    <property type="term" value="C:outer membrane"/>
    <property type="evidence" value="ECO:0007669"/>
    <property type="project" value="InterPro"/>
</dbReference>
<dbReference type="PANTHER" id="PTHR12815">
    <property type="entry name" value="SORTING AND ASSEMBLY MACHINERY SAMM50 PROTEIN FAMILY MEMBER"/>
    <property type="match status" value="1"/>
</dbReference>